<dbReference type="InterPro" id="IPR023346">
    <property type="entry name" value="Lysozyme-like_dom_sf"/>
</dbReference>
<organism evidence="2 3">
    <name type="scientific">Candidatus Collierbacteria bacterium RIFOXYA2_FULL_46_10</name>
    <dbReference type="NCBI Taxonomy" id="1817726"/>
    <lineage>
        <taxon>Bacteria</taxon>
        <taxon>Candidatus Collieribacteriota</taxon>
    </lineage>
</organism>
<accession>A0A1F5F5M6</accession>
<gene>
    <name evidence="2" type="ORF">A2228_02520</name>
</gene>
<proteinExistence type="predicted"/>
<name>A0A1F5F5M6_9BACT</name>
<evidence type="ECO:0000313" key="2">
    <source>
        <dbReference type="EMBL" id="OGD74948.1"/>
    </source>
</evidence>
<comment type="caution">
    <text evidence="2">The sequence shown here is derived from an EMBL/GenBank/DDBJ whole genome shotgun (WGS) entry which is preliminary data.</text>
</comment>
<feature type="transmembrane region" description="Helical" evidence="1">
    <location>
        <begin position="7"/>
        <end position="25"/>
    </location>
</feature>
<dbReference type="AlphaFoldDB" id="A0A1F5F5M6"/>
<evidence type="ECO:0000256" key="1">
    <source>
        <dbReference type="SAM" id="Phobius"/>
    </source>
</evidence>
<dbReference type="Proteomes" id="UP000176191">
    <property type="component" value="Unassembled WGS sequence"/>
</dbReference>
<keyword evidence="1" id="KW-0472">Membrane</keyword>
<dbReference type="EMBL" id="MFAK01000020">
    <property type="protein sequence ID" value="OGD74948.1"/>
    <property type="molecule type" value="Genomic_DNA"/>
</dbReference>
<sequence length="200" mass="22218">MKSWLKVIFWVPSAVLCLVIFLQVYTKLGRTQGVQGLLRQEINTVKNEPIVFAALPRAAFEIKTALASEDARPLVIDHYFTHYASPMAGLGQYIVDVADHYKVDPYLIVAIAQQESNLGKIMPDNCHNAWGWGIHSAGTLCFDSWKEGITTFTSGLADKYLAYGLRTPEEIMTKYNSTSPGGAWAEGVTQFLEALQTGDW</sequence>
<evidence type="ECO:0008006" key="4">
    <source>
        <dbReference type="Google" id="ProtNLM"/>
    </source>
</evidence>
<reference evidence="2 3" key="1">
    <citation type="journal article" date="2016" name="Nat. Commun.">
        <title>Thousands of microbial genomes shed light on interconnected biogeochemical processes in an aquifer system.</title>
        <authorList>
            <person name="Anantharaman K."/>
            <person name="Brown C.T."/>
            <person name="Hug L.A."/>
            <person name="Sharon I."/>
            <person name="Castelle C.J."/>
            <person name="Probst A.J."/>
            <person name="Thomas B.C."/>
            <person name="Singh A."/>
            <person name="Wilkins M.J."/>
            <person name="Karaoz U."/>
            <person name="Brodie E.L."/>
            <person name="Williams K.H."/>
            <person name="Hubbard S.S."/>
            <person name="Banfield J.F."/>
        </authorList>
    </citation>
    <scope>NUCLEOTIDE SEQUENCE [LARGE SCALE GENOMIC DNA]</scope>
</reference>
<keyword evidence="1" id="KW-1133">Transmembrane helix</keyword>
<dbReference type="SUPFAM" id="SSF53955">
    <property type="entry name" value="Lysozyme-like"/>
    <property type="match status" value="1"/>
</dbReference>
<dbReference type="Gene3D" id="1.10.530.10">
    <property type="match status" value="1"/>
</dbReference>
<protein>
    <recommendedName>
        <fullName evidence="4">Mannosyl-glycoprotein endo-beta-N-acetylglucosamidase-like domain-containing protein</fullName>
    </recommendedName>
</protein>
<keyword evidence="1" id="KW-0812">Transmembrane</keyword>
<evidence type="ECO:0000313" key="3">
    <source>
        <dbReference type="Proteomes" id="UP000176191"/>
    </source>
</evidence>